<dbReference type="RefSeq" id="WP_003349649.1">
    <property type="nucleotide sequence ID" value="NZ_ADWW01000006.1"/>
</dbReference>
<proteinExistence type="predicted"/>
<dbReference type="Proteomes" id="UP000027602">
    <property type="component" value="Chromosome"/>
</dbReference>
<sequence length="99" mass="11510">MPFVERLEYIGIFKLSLDYSSEYLFSDLDFKQVNKTNNQSQTTACFIAILCLIISVTFQAREEIKLLDEYISKAGFWFTYVYIPLLFTSVLIAKKVKGK</sequence>
<feature type="transmembrane region" description="Helical" evidence="1">
    <location>
        <begin position="42"/>
        <end position="60"/>
    </location>
</feature>
<gene>
    <name evidence="2" type="ORF">BMMGA3_07210</name>
</gene>
<dbReference type="HOGENOM" id="CLU_2314541_0_0_9"/>
<dbReference type="AlphaFoldDB" id="I3DU41"/>
<evidence type="ECO:0000313" key="3">
    <source>
        <dbReference type="Proteomes" id="UP000027602"/>
    </source>
</evidence>
<reference evidence="2 3" key="1">
    <citation type="journal article" date="2015" name="BMC Genomics">
        <title>Transcriptome analysis of thermophilic methylotrophic Bacillus methanolicus MGA3 using RNA-sequencing provides detailed insights into its previously uncharted transcriptional landscape.</title>
        <authorList>
            <person name="Irla M."/>
            <person name="Neshat A."/>
            <person name="Brautaset T."/>
            <person name="Ruckert C."/>
            <person name="Kalinowski J."/>
            <person name="Wendisch V.F."/>
        </authorList>
    </citation>
    <scope>NUCLEOTIDE SEQUENCE [LARGE SCALE GENOMIC DNA]</scope>
    <source>
        <strain evidence="3">MGA3 / ATCC 53907</strain>
    </source>
</reference>
<keyword evidence="1" id="KW-0472">Membrane</keyword>
<keyword evidence="1" id="KW-0812">Transmembrane</keyword>
<keyword evidence="3" id="KW-1185">Reference proteome</keyword>
<dbReference type="EMBL" id="CP007739">
    <property type="protein sequence ID" value="AIE59861.1"/>
    <property type="molecule type" value="Genomic_DNA"/>
</dbReference>
<dbReference type="KEGG" id="bmet:BMMGA3_07210"/>
<organism evidence="2 3">
    <name type="scientific">Bacillus methanolicus (strain MGA3 / ATCC 53907)</name>
    <dbReference type="NCBI Taxonomy" id="796606"/>
    <lineage>
        <taxon>Bacteria</taxon>
        <taxon>Bacillati</taxon>
        <taxon>Bacillota</taxon>
        <taxon>Bacilli</taxon>
        <taxon>Bacillales</taxon>
        <taxon>Bacillaceae</taxon>
        <taxon>Bacillus</taxon>
    </lineage>
</organism>
<protein>
    <submittedName>
        <fullName evidence="2">Putative membrane protein</fullName>
    </submittedName>
</protein>
<keyword evidence="1" id="KW-1133">Transmembrane helix</keyword>
<feature type="transmembrane region" description="Helical" evidence="1">
    <location>
        <begin position="75"/>
        <end position="93"/>
    </location>
</feature>
<evidence type="ECO:0000313" key="2">
    <source>
        <dbReference type="EMBL" id="AIE59861.1"/>
    </source>
</evidence>
<name>I3DU41_BACMM</name>
<dbReference type="OrthoDB" id="2380240at2"/>
<evidence type="ECO:0000256" key="1">
    <source>
        <dbReference type="SAM" id="Phobius"/>
    </source>
</evidence>
<accession>I3DU41</accession>